<dbReference type="InterPro" id="IPR050109">
    <property type="entry name" value="HTH-type_TetR-like_transc_reg"/>
</dbReference>
<dbReference type="RefSeq" id="WP_284195658.1">
    <property type="nucleotide sequence ID" value="NZ_BSOG01000001.1"/>
</dbReference>
<gene>
    <name evidence="6" type="ORF">GCM10007907_13280</name>
</gene>
<reference evidence="7" key="1">
    <citation type="journal article" date="2019" name="Int. J. Syst. Evol. Microbiol.">
        <title>The Global Catalogue of Microorganisms (GCM) 10K type strain sequencing project: providing services to taxonomists for standard genome sequencing and annotation.</title>
        <authorList>
            <consortium name="The Broad Institute Genomics Platform"/>
            <consortium name="The Broad Institute Genome Sequencing Center for Infectious Disease"/>
            <person name="Wu L."/>
            <person name="Ma J."/>
        </authorList>
    </citation>
    <scope>NUCLEOTIDE SEQUENCE [LARGE SCALE GENOMIC DNA]</scope>
    <source>
        <strain evidence="7">NBRC 110044</strain>
    </source>
</reference>
<dbReference type="Pfam" id="PF00440">
    <property type="entry name" value="TetR_N"/>
    <property type="match status" value="1"/>
</dbReference>
<dbReference type="PANTHER" id="PTHR30055">
    <property type="entry name" value="HTH-TYPE TRANSCRIPTIONAL REGULATOR RUTR"/>
    <property type="match status" value="1"/>
</dbReference>
<dbReference type="Proteomes" id="UP001156706">
    <property type="component" value="Unassembled WGS sequence"/>
</dbReference>
<evidence type="ECO:0000313" key="6">
    <source>
        <dbReference type="EMBL" id="GLR12538.1"/>
    </source>
</evidence>
<evidence type="ECO:0000313" key="7">
    <source>
        <dbReference type="Proteomes" id="UP001156706"/>
    </source>
</evidence>
<accession>A0ABQ5YDH9</accession>
<evidence type="ECO:0000256" key="2">
    <source>
        <dbReference type="ARBA" id="ARBA00023125"/>
    </source>
</evidence>
<dbReference type="InterPro" id="IPR036271">
    <property type="entry name" value="Tet_transcr_reg_TetR-rel_C_sf"/>
</dbReference>
<dbReference type="PANTHER" id="PTHR30055:SF234">
    <property type="entry name" value="HTH-TYPE TRANSCRIPTIONAL REGULATOR BETI"/>
    <property type="match status" value="1"/>
</dbReference>
<dbReference type="Pfam" id="PF13305">
    <property type="entry name" value="TetR_C_33"/>
    <property type="match status" value="1"/>
</dbReference>
<dbReference type="EMBL" id="BSOG01000001">
    <property type="protein sequence ID" value="GLR12538.1"/>
    <property type="molecule type" value="Genomic_DNA"/>
</dbReference>
<evidence type="ECO:0000256" key="4">
    <source>
        <dbReference type="PROSITE-ProRule" id="PRU00335"/>
    </source>
</evidence>
<dbReference type="InterPro" id="IPR009057">
    <property type="entry name" value="Homeodomain-like_sf"/>
</dbReference>
<protein>
    <recommendedName>
        <fullName evidence="5">HTH tetR-type domain-containing protein</fullName>
    </recommendedName>
</protein>
<organism evidence="6 7">
    <name type="scientific">Chitinimonas prasina</name>
    <dbReference type="NCBI Taxonomy" id="1434937"/>
    <lineage>
        <taxon>Bacteria</taxon>
        <taxon>Pseudomonadati</taxon>
        <taxon>Pseudomonadota</taxon>
        <taxon>Betaproteobacteria</taxon>
        <taxon>Neisseriales</taxon>
        <taxon>Chitinibacteraceae</taxon>
        <taxon>Chitinimonas</taxon>
    </lineage>
</organism>
<keyword evidence="3" id="KW-0804">Transcription</keyword>
<dbReference type="PROSITE" id="PS50977">
    <property type="entry name" value="HTH_TETR_2"/>
    <property type="match status" value="1"/>
</dbReference>
<dbReference type="SUPFAM" id="SSF48498">
    <property type="entry name" value="Tetracyclin repressor-like, C-terminal domain"/>
    <property type="match status" value="1"/>
</dbReference>
<evidence type="ECO:0000256" key="1">
    <source>
        <dbReference type="ARBA" id="ARBA00023015"/>
    </source>
</evidence>
<keyword evidence="7" id="KW-1185">Reference proteome</keyword>
<proteinExistence type="predicted"/>
<comment type="caution">
    <text evidence="6">The sequence shown here is derived from an EMBL/GenBank/DDBJ whole genome shotgun (WGS) entry which is preliminary data.</text>
</comment>
<evidence type="ECO:0000256" key="3">
    <source>
        <dbReference type="ARBA" id="ARBA00023163"/>
    </source>
</evidence>
<name>A0ABQ5YDH9_9NEIS</name>
<evidence type="ECO:0000259" key="5">
    <source>
        <dbReference type="PROSITE" id="PS50977"/>
    </source>
</evidence>
<feature type="DNA-binding region" description="H-T-H motif" evidence="4">
    <location>
        <begin position="35"/>
        <end position="54"/>
    </location>
</feature>
<sequence>MSIAERRQREREVLRRKIIDAARALCAEGGYEALTVRAIASRIEYSTSVIYSQFEDKAAMLRVIADEDFAELTRQLMDHDVADASPAERILGMAERFAHFAQHQPEHYRRIFISPPPPVSVEESAAEHGNPNEDAYAYARALFVALIEGTPSITEPDADALLQMFWGTLHGLIALHMTLGDEPWVTLKPLSPLVDSASRALLRGVGVVLPA</sequence>
<keyword evidence="2 4" id="KW-0238">DNA-binding</keyword>
<dbReference type="PRINTS" id="PR00455">
    <property type="entry name" value="HTHTETR"/>
</dbReference>
<dbReference type="InterPro" id="IPR025996">
    <property type="entry name" value="MT1864/Rv1816-like_C"/>
</dbReference>
<feature type="domain" description="HTH tetR-type" evidence="5">
    <location>
        <begin position="12"/>
        <end position="72"/>
    </location>
</feature>
<keyword evidence="1" id="KW-0805">Transcription regulation</keyword>
<dbReference type="InterPro" id="IPR001647">
    <property type="entry name" value="HTH_TetR"/>
</dbReference>
<dbReference type="SUPFAM" id="SSF46689">
    <property type="entry name" value="Homeodomain-like"/>
    <property type="match status" value="1"/>
</dbReference>
<dbReference type="Gene3D" id="1.10.357.10">
    <property type="entry name" value="Tetracycline Repressor, domain 2"/>
    <property type="match status" value="1"/>
</dbReference>